<accession>A0A9K3LUC3</accession>
<reference evidence="1" key="1">
    <citation type="journal article" date="2021" name="Sci. Rep.">
        <title>Diploid genomic architecture of Nitzschia inconspicua, an elite biomass production diatom.</title>
        <authorList>
            <person name="Oliver A."/>
            <person name="Podell S."/>
            <person name="Pinowska A."/>
            <person name="Traller J.C."/>
            <person name="Smith S.R."/>
            <person name="McClure R."/>
            <person name="Beliaev A."/>
            <person name="Bohutskyi P."/>
            <person name="Hill E.A."/>
            <person name="Rabines A."/>
            <person name="Zheng H."/>
            <person name="Allen L.Z."/>
            <person name="Kuo A."/>
            <person name="Grigoriev I.V."/>
            <person name="Allen A.E."/>
            <person name="Hazlebeck D."/>
            <person name="Allen E.E."/>
        </authorList>
    </citation>
    <scope>NUCLEOTIDE SEQUENCE</scope>
    <source>
        <strain evidence="1">Hildebrandi</strain>
    </source>
</reference>
<dbReference type="OrthoDB" id="42764at2759"/>
<comment type="caution">
    <text evidence="1">The sequence shown here is derived from an EMBL/GenBank/DDBJ whole genome shotgun (WGS) entry which is preliminary data.</text>
</comment>
<dbReference type="EMBL" id="JAGRRH010000007">
    <property type="protein sequence ID" value="KAG7366796.1"/>
    <property type="molecule type" value="Genomic_DNA"/>
</dbReference>
<reference evidence="1" key="2">
    <citation type="submission" date="2021-04" db="EMBL/GenBank/DDBJ databases">
        <authorList>
            <person name="Podell S."/>
        </authorList>
    </citation>
    <scope>NUCLEOTIDE SEQUENCE</scope>
    <source>
        <strain evidence="1">Hildebrandi</strain>
    </source>
</reference>
<dbReference type="Proteomes" id="UP000693970">
    <property type="component" value="Unassembled WGS sequence"/>
</dbReference>
<protein>
    <submittedName>
        <fullName evidence="1">Uncharacterized protein</fullName>
    </submittedName>
</protein>
<organism evidence="1 2">
    <name type="scientific">Nitzschia inconspicua</name>
    <dbReference type="NCBI Taxonomy" id="303405"/>
    <lineage>
        <taxon>Eukaryota</taxon>
        <taxon>Sar</taxon>
        <taxon>Stramenopiles</taxon>
        <taxon>Ochrophyta</taxon>
        <taxon>Bacillariophyta</taxon>
        <taxon>Bacillariophyceae</taxon>
        <taxon>Bacillariophycidae</taxon>
        <taxon>Bacillariales</taxon>
        <taxon>Bacillariaceae</taxon>
        <taxon>Nitzschia</taxon>
    </lineage>
</organism>
<proteinExistence type="predicted"/>
<sequence length="211" mass="23543">MNAFHAAVAEANRSCSLIEQGEYNEAIVQLTSTLSALKQIMPHASDDGSIKTSLDECIRSRTACSNIDEEVQGQFIYERVIYYNIPTDDDISYRESVLVSCIVIFNLAIAYHLRGDRTSLTKSLKLYELSFNLQKDQQFENNILFTLAIVNNLGLVHRKLNDEQSASKCFDHILSTLMYLTDCGQASEHHLDGFFHNVTGVVSQPTVAAAA</sequence>
<keyword evidence="2" id="KW-1185">Reference proteome</keyword>
<evidence type="ECO:0000313" key="1">
    <source>
        <dbReference type="EMBL" id="KAG7366796.1"/>
    </source>
</evidence>
<dbReference type="AlphaFoldDB" id="A0A9K3LUC3"/>
<evidence type="ECO:0000313" key="2">
    <source>
        <dbReference type="Proteomes" id="UP000693970"/>
    </source>
</evidence>
<gene>
    <name evidence="1" type="ORF">IV203_029466</name>
</gene>
<name>A0A9K3LUC3_9STRA</name>